<sequence>MTNLEANYSCGSHVPELCSECPGKEYCKNWDHSTTLGYVLYDGYLHAGAGGHVSFRPIPRRPPGADMRDKFFWCWTAGVFLSFCQCSAVNDILALNILEG</sequence>
<reference evidence="1" key="1">
    <citation type="thesis" date="2020" institute="ProQuest LLC" country="789 East Eisenhower Parkway, Ann Arbor, MI, USA">
        <title>Comparative Genomics and Chromosome Evolution.</title>
        <authorList>
            <person name="Mudd A.B."/>
        </authorList>
    </citation>
    <scope>NUCLEOTIDE SEQUENCE</scope>
    <source>
        <strain evidence="1">HN-11 Male</strain>
        <tissue evidence="1">Kidney and liver</tissue>
    </source>
</reference>
<gene>
    <name evidence="1" type="ORF">GDO78_012154</name>
</gene>
<keyword evidence="2" id="KW-1185">Reference proteome</keyword>
<evidence type="ECO:0000313" key="2">
    <source>
        <dbReference type="Proteomes" id="UP000770717"/>
    </source>
</evidence>
<accession>A0A8J6F300</accession>
<dbReference type="EMBL" id="WNTK01000007">
    <property type="protein sequence ID" value="KAG9480537.1"/>
    <property type="molecule type" value="Genomic_DNA"/>
</dbReference>
<dbReference type="Proteomes" id="UP000770717">
    <property type="component" value="Unassembled WGS sequence"/>
</dbReference>
<proteinExistence type="predicted"/>
<name>A0A8J6F300_ELECQ</name>
<evidence type="ECO:0000313" key="1">
    <source>
        <dbReference type="EMBL" id="KAG9480537.1"/>
    </source>
</evidence>
<dbReference type="AlphaFoldDB" id="A0A8J6F300"/>
<organism evidence="1 2">
    <name type="scientific">Eleutherodactylus coqui</name>
    <name type="common">Puerto Rican coqui</name>
    <dbReference type="NCBI Taxonomy" id="57060"/>
    <lineage>
        <taxon>Eukaryota</taxon>
        <taxon>Metazoa</taxon>
        <taxon>Chordata</taxon>
        <taxon>Craniata</taxon>
        <taxon>Vertebrata</taxon>
        <taxon>Euteleostomi</taxon>
        <taxon>Amphibia</taxon>
        <taxon>Batrachia</taxon>
        <taxon>Anura</taxon>
        <taxon>Neobatrachia</taxon>
        <taxon>Hyloidea</taxon>
        <taxon>Eleutherodactylidae</taxon>
        <taxon>Eleutherodactylinae</taxon>
        <taxon>Eleutherodactylus</taxon>
        <taxon>Eleutherodactylus</taxon>
    </lineage>
</organism>
<comment type="caution">
    <text evidence="1">The sequence shown here is derived from an EMBL/GenBank/DDBJ whole genome shotgun (WGS) entry which is preliminary data.</text>
</comment>
<protein>
    <submittedName>
        <fullName evidence="1">Uncharacterized protein</fullName>
    </submittedName>
</protein>